<dbReference type="InterPro" id="IPR001645">
    <property type="entry name" value="Folylpolyglutamate_synth"/>
</dbReference>
<dbReference type="STRING" id="313596.RB2501_09395"/>
<comment type="function">
    <text evidence="2">Functions in two distinct reactions of the de novo folate biosynthetic pathway. Catalyzes the addition of a glutamate residue to dihydropteroate (7,8-dihydropteroate or H2Pte) to form dihydrofolate (7,8-dihydrofolate monoglutamate or H2Pte-Glu). Also catalyzes successive additions of L-glutamate to tetrahydrofolate or 10-formyltetrahydrofolate or 5,10-methylenetetrahydrofolate, leading to folylpolyglutamate derivatives.</text>
</comment>
<dbReference type="PANTHER" id="PTHR11136:SF0">
    <property type="entry name" value="DIHYDROFOLATE SYNTHETASE-RELATED"/>
    <property type="match status" value="1"/>
</dbReference>
<dbReference type="NCBIfam" id="TIGR01499">
    <property type="entry name" value="folC"/>
    <property type="match status" value="1"/>
</dbReference>
<evidence type="ECO:0000256" key="8">
    <source>
        <dbReference type="ARBA" id="ARBA00019357"/>
    </source>
</evidence>
<evidence type="ECO:0000313" key="25">
    <source>
        <dbReference type="Proteomes" id="UP000009049"/>
    </source>
</evidence>
<evidence type="ECO:0000256" key="2">
    <source>
        <dbReference type="ARBA" id="ARBA00002714"/>
    </source>
</evidence>
<organism evidence="24 25">
    <name type="scientific">Robiginitalea biformata (strain ATCC BAA-864 / DSM 15991 / KCTC 12146 / HTCC2501)</name>
    <dbReference type="NCBI Taxonomy" id="313596"/>
    <lineage>
        <taxon>Bacteria</taxon>
        <taxon>Pseudomonadati</taxon>
        <taxon>Bacteroidota</taxon>
        <taxon>Flavobacteriia</taxon>
        <taxon>Flavobacteriales</taxon>
        <taxon>Flavobacteriaceae</taxon>
        <taxon>Robiginitalea</taxon>
    </lineage>
</organism>
<evidence type="ECO:0000256" key="18">
    <source>
        <dbReference type="ARBA" id="ARBA00047493"/>
    </source>
</evidence>
<gene>
    <name evidence="24" type="ordered locus">RB2501_09395</name>
</gene>
<accession>A4CJJ9</accession>
<dbReference type="PANTHER" id="PTHR11136">
    <property type="entry name" value="FOLYLPOLYGLUTAMATE SYNTHASE-RELATED"/>
    <property type="match status" value="1"/>
</dbReference>
<sequence>MDYRQTLDWMFARLPMYQHQGGDAYQGKLEPIRHFATRLGDPHKKFRSIHVAGTNGKGSSSHMLASILQEAGYRVGLYTSPHLKDFRERIRIDGQPVPEERVVQFIADHQPFLEKAGLSFFELTVGMAFDYFAGQEVDVAVIEVGLGGRLDATNILVPEVSLITNIGLDHTEFLGKEPRQIAREKAGIIKPGVPVVISETQEEVAPVFLEVAETHQAPLRFADQASWPEYPVSLLGSYQSRNVKGVLATLDVLKSASGFRIDEEAVRKGLARIAENTGLMGRWQILREHPRVLCDTAHNREGLELVLEQLASQTYRQLHFVLGFVKEKDLDGILPLFPKEARYYLSRPNIPRGMAVENLASAASRHGLPFNRYNHISEAYQAALAAAEPEDLVFIGGSTFTVAEVV</sequence>
<name>A4CJJ9_ROBBH</name>
<comment type="similarity">
    <text evidence="5">Belongs to the folylpolyglutamate synthase family.</text>
</comment>
<dbReference type="InterPro" id="IPR004101">
    <property type="entry name" value="Mur_ligase_C"/>
</dbReference>
<proteinExistence type="inferred from homology"/>
<dbReference type="AlphaFoldDB" id="A4CJJ9"/>
<dbReference type="Pfam" id="PF08245">
    <property type="entry name" value="Mur_ligase_M"/>
    <property type="match status" value="1"/>
</dbReference>
<keyword evidence="13" id="KW-0460">Magnesium</keyword>
<evidence type="ECO:0000256" key="1">
    <source>
        <dbReference type="ARBA" id="ARBA00001946"/>
    </source>
</evidence>
<evidence type="ECO:0000256" key="4">
    <source>
        <dbReference type="ARBA" id="ARBA00005150"/>
    </source>
</evidence>
<dbReference type="SUPFAM" id="SSF53623">
    <property type="entry name" value="MurD-like peptide ligases, catalytic domain"/>
    <property type="match status" value="1"/>
</dbReference>
<evidence type="ECO:0000256" key="19">
    <source>
        <dbReference type="ARBA" id="ARBA00047808"/>
    </source>
</evidence>
<evidence type="ECO:0000256" key="9">
    <source>
        <dbReference type="ARBA" id="ARBA00022598"/>
    </source>
</evidence>
<comment type="catalytic activity">
    <reaction evidence="20">
        <text>(6R)-5,10-methylenetetrahydrofolyl-(gamma-L-Glu)(n) + L-glutamate + ATP = (6R)-5,10-methylenetetrahydrofolyl-(gamma-L-Glu)(n+1) + ADP + phosphate + H(+)</text>
        <dbReference type="Rhea" id="RHEA:51912"/>
        <dbReference type="Rhea" id="RHEA-COMP:13257"/>
        <dbReference type="Rhea" id="RHEA-COMP:13258"/>
        <dbReference type="ChEBI" id="CHEBI:15378"/>
        <dbReference type="ChEBI" id="CHEBI:29985"/>
        <dbReference type="ChEBI" id="CHEBI:30616"/>
        <dbReference type="ChEBI" id="CHEBI:43474"/>
        <dbReference type="ChEBI" id="CHEBI:136572"/>
        <dbReference type="ChEBI" id="CHEBI:456216"/>
        <dbReference type="EC" id="6.3.2.17"/>
    </reaction>
</comment>
<dbReference type="eggNOG" id="COG0285">
    <property type="taxonomic scope" value="Bacteria"/>
</dbReference>
<evidence type="ECO:0000256" key="17">
    <source>
        <dbReference type="ARBA" id="ARBA00032510"/>
    </source>
</evidence>
<feature type="domain" description="Mur ligase C-terminal" evidence="22">
    <location>
        <begin position="281"/>
        <end position="398"/>
    </location>
</feature>
<evidence type="ECO:0000256" key="12">
    <source>
        <dbReference type="ARBA" id="ARBA00022840"/>
    </source>
</evidence>
<dbReference type="InterPro" id="IPR036615">
    <property type="entry name" value="Mur_ligase_C_dom_sf"/>
</dbReference>
<dbReference type="PROSITE" id="PS01012">
    <property type="entry name" value="FOLYLPOLYGLU_SYNT_2"/>
    <property type="match status" value="1"/>
</dbReference>
<dbReference type="HOGENOM" id="CLU_015869_1_1_10"/>
<dbReference type="EC" id="6.3.2.17" evidence="7"/>
<dbReference type="GO" id="GO:0008841">
    <property type="term" value="F:dihydrofolate synthase activity"/>
    <property type="evidence" value="ECO:0007669"/>
    <property type="project" value="UniProtKB-EC"/>
</dbReference>
<dbReference type="GO" id="GO:0046872">
    <property type="term" value="F:metal ion binding"/>
    <property type="evidence" value="ECO:0007669"/>
    <property type="project" value="UniProtKB-KW"/>
</dbReference>
<dbReference type="Gene3D" id="3.90.190.20">
    <property type="entry name" value="Mur ligase, C-terminal domain"/>
    <property type="match status" value="1"/>
</dbReference>
<evidence type="ECO:0000256" key="6">
    <source>
        <dbReference type="ARBA" id="ARBA00013023"/>
    </source>
</evidence>
<feature type="domain" description="Mur ligase central" evidence="23">
    <location>
        <begin position="51"/>
        <end position="191"/>
    </location>
</feature>
<evidence type="ECO:0000256" key="16">
    <source>
        <dbReference type="ARBA" id="ARBA00030592"/>
    </source>
</evidence>
<comment type="pathway">
    <text evidence="4">Cofactor biosynthesis; tetrahydrofolylpolyglutamate biosynthesis.</text>
</comment>
<dbReference type="PIRSF" id="PIRSF001563">
    <property type="entry name" value="Folylpolyglu_synth"/>
    <property type="match status" value="1"/>
</dbReference>
<dbReference type="Pfam" id="PF02875">
    <property type="entry name" value="Mur_ligase_C"/>
    <property type="match status" value="1"/>
</dbReference>
<reference evidence="24 25" key="1">
    <citation type="journal article" date="2009" name="J. Bacteriol.">
        <title>Complete genome sequence of Robiginitalea biformata HTCC2501.</title>
        <authorList>
            <person name="Oh H.M."/>
            <person name="Giovannoni S.J."/>
            <person name="Lee K."/>
            <person name="Ferriera S."/>
            <person name="Johnson J."/>
            <person name="Cho J.C."/>
        </authorList>
    </citation>
    <scope>NUCLEOTIDE SEQUENCE [LARGE SCALE GENOMIC DNA]</scope>
    <source>
        <strain evidence="25">ATCC BAA-864 / HTCC2501 / KCTC 12146</strain>
    </source>
</reference>
<dbReference type="EC" id="6.3.2.12" evidence="6"/>
<dbReference type="GO" id="GO:0005524">
    <property type="term" value="F:ATP binding"/>
    <property type="evidence" value="ECO:0007669"/>
    <property type="project" value="UniProtKB-KW"/>
</dbReference>
<dbReference type="GO" id="GO:0046656">
    <property type="term" value="P:folic acid biosynthetic process"/>
    <property type="evidence" value="ECO:0007669"/>
    <property type="project" value="UniProtKB-KW"/>
</dbReference>
<dbReference type="FunFam" id="3.40.1190.10:FF:000011">
    <property type="entry name" value="Folylpolyglutamate synthase/dihydrofolate synthase"/>
    <property type="match status" value="1"/>
</dbReference>
<dbReference type="SUPFAM" id="SSF53244">
    <property type="entry name" value="MurD-like peptide ligases, peptide-binding domain"/>
    <property type="match status" value="1"/>
</dbReference>
<evidence type="ECO:0000256" key="11">
    <source>
        <dbReference type="ARBA" id="ARBA00022741"/>
    </source>
</evidence>
<evidence type="ECO:0000256" key="5">
    <source>
        <dbReference type="ARBA" id="ARBA00008276"/>
    </source>
</evidence>
<dbReference type="OrthoDB" id="9809356at2"/>
<dbReference type="PROSITE" id="PS01011">
    <property type="entry name" value="FOLYLPOLYGLU_SYNT_1"/>
    <property type="match status" value="1"/>
</dbReference>
<evidence type="ECO:0000256" key="7">
    <source>
        <dbReference type="ARBA" id="ARBA00013025"/>
    </source>
</evidence>
<dbReference type="InterPro" id="IPR013221">
    <property type="entry name" value="Mur_ligase_cen"/>
</dbReference>
<dbReference type="GO" id="GO:0005737">
    <property type="term" value="C:cytoplasm"/>
    <property type="evidence" value="ECO:0007669"/>
    <property type="project" value="TreeGrafter"/>
</dbReference>
<comment type="catalytic activity">
    <reaction evidence="21">
        <text>7,8-dihydropteroate + L-glutamate + ATP = 7,8-dihydrofolate + ADP + phosphate + H(+)</text>
        <dbReference type="Rhea" id="RHEA:23584"/>
        <dbReference type="ChEBI" id="CHEBI:15378"/>
        <dbReference type="ChEBI" id="CHEBI:17839"/>
        <dbReference type="ChEBI" id="CHEBI:29985"/>
        <dbReference type="ChEBI" id="CHEBI:30616"/>
        <dbReference type="ChEBI" id="CHEBI:43474"/>
        <dbReference type="ChEBI" id="CHEBI:57451"/>
        <dbReference type="ChEBI" id="CHEBI:456216"/>
        <dbReference type="EC" id="6.3.2.12"/>
    </reaction>
</comment>
<comment type="pathway">
    <text evidence="3">Cofactor biosynthesis; tetrahydrofolate biosynthesis; 7,8-dihydrofolate from 2-amino-4-hydroxy-6-hydroxymethyl-7,8-dihydropteridine diphosphate and 4-aminobenzoate: step 2/2.</text>
</comment>
<dbReference type="InterPro" id="IPR018109">
    <property type="entry name" value="Folylpolyglutamate_synth_CS"/>
</dbReference>
<evidence type="ECO:0000313" key="24">
    <source>
        <dbReference type="EMBL" id="EAR17107.1"/>
    </source>
</evidence>
<dbReference type="RefSeq" id="WP_015753862.1">
    <property type="nucleotide sequence ID" value="NC_013222.1"/>
</dbReference>
<evidence type="ECO:0000256" key="14">
    <source>
        <dbReference type="ARBA" id="ARBA00022909"/>
    </source>
</evidence>
<evidence type="ECO:0000256" key="15">
    <source>
        <dbReference type="ARBA" id="ARBA00030048"/>
    </source>
</evidence>
<evidence type="ECO:0000256" key="3">
    <source>
        <dbReference type="ARBA" id="ARBA00004799"/>
    </source>
</evidence>
<dbReference type="KEGG" id="rbi:RB2501_09395"/>
<comment type="cofactor">
    <cofactor evidence="1">
        <name>Mg(2+)</name>
        <dbReference type="ChEBI" id="CHEBI:18420"/>
    </cofactor>
</comment>
<evidence type="ECO:0000256" key="10">
    <source>
        <dbReference type="ARBA" id="ARBA00022723"/>
    </source>
</evidence>
<dbReference type="GO" id="GO:0004326">
    <property type="term" value="F:tetrahydrofolylpolyglutamate synthase activity"/>
    <property type="evidence" value="ECO:0007669"/>
    <property type="project" value="UniProtKB-EC"/>
</dbReference>
<dbReference type="Proteomes" id="UP000009049">
    <property type="component" value="Chromosome"/>
</dbReference>
<evidence type="ECO:0000256" key="13">
    <source>
        <dbReference type="ARBA" id="ARBA00022842"/>
    </source>
</evidence>
<keyword evidence="25" id="KW-1185">Reference proteome</keyword>
<comment type="catalytic activity">
    <reaction evidence="19">
        <text>10-formyltetrahydrofolyl-(gamma-L-Glu)(n) + L-glutamate + ATP = 10-formyltetrahydrofolyl-(gamma-L-Glu)(n+1) + ADP + phosphate + H(+)</text>
        <dbReference type="Rhea" id="RHEA:51904"/>
        <dbReference type="Rhea" id="RHEA-COMP:13088"/>
        <dbReference type="Rhea" id="RHEA-COMP:14300"/>
        <dbReference type="ChEBI" id="CHEBI:15378"/>
        <dbReference type="ChEBI" id="CHEBI:29985"/>
        <dbReference type="ChEBI" id="CHEBI:30616"/>
        <dbReference type="ChEBI" id="CHEBI:43474"/>
        <dbReference type="ChEBI" id="CHEBI:134413"/>
        <dbReference type="ChEBI" id="CHEBI:456216"/>
        <dbReference type="EC" id="6.3.2.17"/>
    </reaction>
</comment>
<evidence type="ECO:0000256" key="21">
    <source>
        <dbReference type="ARBA" id="ARBA00049161"/>
    </source>
</evidence>
<keyword evidence="14" id="KW-0289">Folate biosynthesis</keyword>
<evidence type="ECO:0000259" key="22">
    <source>
        <dbReference type="Pfam" id="PF02875"/>
    </source>
</evidence>
<dbReference type="InterPro" id="IPR036565">
    <property type="entry name" value="Mur-like_cat_sf"/>
</dbReference>
<dbReference type="EMBL" id="CP001712">
    <property type="protein sequence ID" value="EAR17107.1"/>
    <property type="molecule type" value="Genomic_DNA"/>
</dbReference>
<protein>
    <recommendedName>
        <fullName evidence="8">Dihydrofolate synthase/folylpolyglutamate synthase</fullName>
        <ecNumber evidence="6">6.3.2.12</ecNumber>
        <ecNumber evidence="7">6.3.2.17</ecNumber>
    </recommendedName>
    <alternativeName>
        <fullName evidence="17">Folylpoly-gamma-glutamate synthetase-dihydrofolate synthetase</fullName>
    </alternativeName>
    <alternativeName>
        <fullName evidence="15">Folylpolyglutamate synthetase</fullName>
    </alternativeName>
    <alternativeName>
        <fullName evidence="16">Tetrahydrofolylpolyglutamate synthase</fullName>
    </alternativeName>
</protein>
<dbReference type="Gene3D" id="3.40.1190.10">
    <property type="entry name" value="Mur-like, catalytic domain"/>
    <property type="match status" value="1"/>
</dbReference>
<keyword evidence="10" id="KW-0479">Metal-binding</keyword>
<evidence type="ECO:0000259" key="23">
    <source>
        <dbReference type="Pfam" id="PF08245"/>
    </source>
</evidence>
<keyword evidence="11" id="KW-0547">Nucleotide-binding</keyword>
<keyword evidence="12" id="KW-0067">ATP-binding</keyword>
<comment type="catalytic activity">
    <reaction evidence="18">
        <text>(6S)-5,6,7,8-tetrahydrofolyl-(gamma-L-Glu)(n) + L-glutamate + ATP = (6S)-5,6,7,8-tetrahydrofolyl-(gamma-L-Glu)(n+1) + ADP + phosphate + H(+)</text>
        <dbReference type="Rhea" id="RHEA:10580"/>
        <dbReference type="Rhea" id="RHEA-COMP:14738"/>
        <dbReference type="Rhea" id="RHEA-COMP:14740"/>
        <dbReference type="ChEBI" id="CHEBI:15378"/>
        <dbReference type="ChEBI" id="CHEBI:29985"/>
        <dbReference type="ChEBI" id="CHEBI:30616"/>
        <dbReference type="ChEBI" id="CHEBI:43474"/>
        <dbReference type="ChEBI" id="CHEBI:141005"/>
        <dbReference type="ChEBI" id="CHEBI:456216"/>
        <dbReference type="EC" id="6.3.2.17"/>
    </reaction>
</comment>
<keyword evidence="9" id="KW-0436">Ligase</keyword>
<evidence type="ECO:0000256" key="20">
    <source>
        <dbReference type="ARBA" id="ARBA00049035"/>
    </source>
</evidence>